<dbReference type="Gene3D" id="1.20.1270.60">
    <property type="entry name" value="Arfaptin homology (AH) domain/BAR domain"/>
    <property type="match status" value="1"/>
</dbReference>
<evidence type="ECO:0000313" key="3">
    <source>
        <dbReference type="Proteomes" id="UP000095009"/>
    </source>
</evidence>
<proteinExistence type="predicted"/>
<organism evidence="2 3">
    <name type="scientific">Nadsonia fulvescens var. elongata DSM 6958</name>
    <dbReference type="NCBI Taxonomy" id="857566"/>
    <lineage>
        <taxon>Eukaryota</taxon>
        <taxon>Fungi</taxon>
        <taxon>Dikarya</taxon>
        <taxon>Ascomycota</taxon>
        <taxon>Saccharomycotina</taxon>
        <taxon>Dipodascomycetes</taxon>
        <taxon>Dipodascales</taxon>
        <taxon>Dipodascales incertae sedis</taxon>
        <taxon>Nadsonia</taxon>
    </lineage>
</organism>
<dbReference type="InterPro" id="IPR018859">
    <property type="entry name" value="BAR_dom-cont"/>
</dbReference>
<evidence type="ECO:0000256" key="1">
    <source>
        <dbReference type="SAM" id="Coils"/>
    </source>
</evidence>
<sequence length="346" mass="38141">MSFNFGSLNSSLKSLQGTLQSSFTETTSSLKTNVTGLKDTITPFAQRTTRLIQEKLGNAEEITELPTEYVVLERKIDALKLVHQRLLLVTAQFENPSYDYPPNLKESFLDLGKNIQGKVQELSHATSAAEAQAILLSNVHSESDSSTSEQPKTLNHTLARAAAASAAALRVDSSPAEDDEEDNQESLALALEKYAKVSQLIGNARLTQDSEIIHKFNHNLTLNLNTKLQFATQARKNVYKARFNLDAAKSTLASHASNVDIGAAADAKAREQVEQAEDEFVAATEEAVTVMKNTLDTPDLLRNLTELIQAQLKFHKAAVVDLESIVDEVEQLKDAQEIKYRESREN</sequence>
<gene>
    <name evidence="2" type="ORF">NADFUDRAFT_82136</name>
</gene>
<evidence type="ECO:0000313" key="2">
    <source>
        <dbReference type="EMBL" id="ODQ66262.1"/>
    </source>
</evidence>
<dbReference type="AlphaFoldDB" id="A0A1E3PMU5"/>
<reference evidence="2 3" key="1">
    <citation type="journal article" date="2016" name="Proc. Natl. Acad. Sci. U.S.A.">
        <title>Comparative genomics of biotechnologically important yeasts.</title>
        <authorList>
            <person name="Riley R."/>
            <person name="Haridas S."/>
            <person name="Wolfe K.H."/>
            <person name="Lopes M.R."/>
            <person name="Hittinger C.T."/>
            <person name="Goeker M."/>
            <person name="Salamov A.A."/>
            <person name="Wisecaver J.H."/>
            <person name="Long T.M."/>
            <person name="Calvey C.H."/>
            <person name="Aerts A.L."/>
            <person name="Barry K.W."/>
            <person name="Choi C."/>
            <person name="Clum A."/>
            <person name="Coughlan A.Y."/>
            <person name="Deshpande S."/>
            <person name="Douglass A.P."/>
            <person name="Hanson S.J."/>
            <person name="Klenk H.-P."/>
            <person name="LaButti K.M."/>
            <person name="Lapidus A."/>
            <person name="Lindquist E.A."/>
            <person name="Lipzen A.M."/>
            <person name="Meier-Kolthoff J.P."/>
            <person name="Ohm R.A."/>
            <person name="Otillar R.P."/>
            <person name="Pangilinan J.L."/>
            <person name="Peng Y."/>
            <person name="Rokas A."/>
            <person name="Rosa C.A."/>
            <person name="Scheuner C."/>
            <person name="Sibirny A.A."/>
            <person name="Slot J.C."/>
            <person name="Stielow J.B."/>
            <person name="Sun H."/>
            <person name="Kurtzman C.P."/>
            <person name="Blackwell M."/>
            <person name="Grigoriev I.V."/>
            <person name="Jeffries T.W."/>
        </authorList>
    </citation>
    <scope>NUCLEOTIDE SEQUENCE [LARGE SCALE GENOMIC DNA]</scope>
    <source>
        <strain evidence="2 3">DSM 6958</strain>
    </source>
</reference>
<name>A0A1E3PMU5_9ASCO</name>
<dbReference type="Proteomes" id="UP000095009">
    <property type="component" value="Unassembled WGS sequence"/>
</dbReference>
<dbReference type="SUPFAM" id="SSF103657">
    <property type="entry name" value="BAR/IMD domain-like"/>
    <property type="match status" value="1"/>
</dbReference>
<dbReference type="STRING" id="857566.A0A1E3PMU5"/>
<dbReference type="OrthoDB" id="5549748at2759"/>
<dbReference type="InterPro" id="IPR027267">
    <property type="entry name" value="AH/BAR_dom_sf"/>
</dbReference>
<keyword evidence="3" id="KW-1185">Reference proteome</keyword>
<accession>A0A1E3PMU5</accession>
<feature type="coiled-coil region" evidence="1">
    <location>
        <begin position="266"/>
        <end position="293"/>
    </location>
</feature>
<keyword evidence="1" id="KW-0175">Coiled coil</keyword>
<dbReference type="EMBL" id="KV454408">
    <property type="protein sequence ID" value="ODQ66262.1"/>
    <property type="molecule type" value="Genomic_DNA"/>
</dbReference>
<evidence type="ECO:0008006" key="4">
    <source>
        <dbReference type="Google" id="ProtNLM"/>
    </source>
</evidence>
<dbReference type="Pfam" id="PF10455">
    <property type="entry name" value="BAR_2"/>
    <property type="match status" value="1"/>
</dbReference>
<protein>
    <recommendedName>
        <fullName evidence="4">BAR domain-containing protein</fullName>
    </recommendedName>
</protein>